<reference evidence="2 3" key="1">
    <citation type="journal article" date="2019" name="Commun. Biol.">
        <title>The bagworm genome reveals a unique fibroin gene that provides high tensile strength.</title>
        <authorList>
            <person name="Kono N."/>
            <person name="Nakamura H."/>
            <person name="Ohtoshi R."/>
            <person name="Tomita M."/>
            <person name="Numata K."/>
            <person name="Arakawa K."/>
        </authorList>
    </citation>
    <scope>NUCLEOTIDE SEQUENCE [LARGE SCALE GENOMIC DNA]</scope>
</reference>
<organism evidence="2 3">
    <name type="scientific">Eumeta variegata</name>
    <name type="common">Bagworm moth</name>
    <name type="synonym">Eumeta japonica</name>
    <dbReference type="NCBI Taxonomy" id="151549"/>
    <lineage>
        <taxon>Eukaryota</taxon>
        <taxon>Metazoa</taxon>
        <taxon>Ecdysozoa</taxon>
        <taxon>Arthropoda</taxon>
        <taxon>Hexapoda</taxon>
        <taxon>Insecta</taxon>
        <taxon>Pterygota</taxon>
        <taxon>Neoptera</taxon>
        <taxon>Endopterygota</taxon>
        <taxon>Lepidoptera</taxon>
        <taxon>Glossata</taxon>
        <taxon>Ditrysia</taxon>
        <taxon>Tineoidea</taxon>
        <taxon>Psychidae</taxon>
        <taxon>Oiketicinae</taxon>
        <taxon>Eumeta</taxon>
    </lineage>
</organism>
<comment type="caution">
    <text evidence="2">The sequence shown here is derived from an EMBL/GenBank/DDBJ whole genome shotgun (WGS) entry which is preliminary data.</text>
</comment>
<dbReference type="Proteomes" id="UP000299102">
    <property type="component" value="Unassembled WGS sequence"/>
</dbReference>
<gene>
    <name evidence="2" type="ORF">EVAR_31099_1</name>
</gene>
<evidence type="ECO:0000256" key="1">
    <source>
        <dbReference type="SAM" id="MobiDB-lite"/>
    </source>
</evidence>
<protein>
    <submittedName>
        <fullName evidence="2">Uncharacterized protein</fullName>
    </submittedName>
</protein>
<accession>A0A4C1VEY3</accession>
<sequence length="151" mass="17276">MNRLYCANFYGRAHSKHLTNTAYEVEQTGRQADRRVDGQTDGQGTPKSQHRQFKDKSNENPLAFHNPLSIMKRVVTDVTHTPFPPLYDKNIYTTKLGTVRCQHCAWGVSANKTKQKQTVTSKANMRGERKKIRERRVYSQLASHGGASRKK</sequence>
<evidence type="ECO:0000313" key="2">
    <source>
        <dbReference type="EMBL" id="GBP37169.1"/>
    </source>
</evidence>
<dbReference type="EMBL" id="BGZK01000330">
    <property type="protein sequence ID" value="GBP37169.1"/>
    <property type="molecule type" value="Genomic_DNA"/>
</dbReference>
<dbReference type="AlphaFoldDB" id="A0A4C1VEY3"/>
<keyword evidence="3" id="KW-1185">Reference proteome</keyword>
<name>A0A4C1VEY3_EUMVA</name>
<proteinExistence type="predicted"/>
<feature type="region of interest" description="Disordered" evidence="1">
    <location>
        <begin position="28"/>
        <end position="61"/>
    </location>
</feature>
<evidence type="ECO:0000313" key="3">
    <source>
        <dbReference type="Proteomes" id="UP000299102"/>
    </source>
</evidence>